<dbReference type="EMBL" id="LUWI01000005">
    <property type="protein sequence ID" value="KZU08733.1"/>
    <property type="molecule type" value="Genomic_DNA"/>
</dbReference>
<dbReference type="Proteomes" id="UP000076872">
    <property type="component" value="Unassembled WGS sequence"/>
</dbReference>
<dbReference type="GO" id="GO:0003700">
    <property type="term" value="F:DNA-binding transcription factor activity"/>
    <property type="evidence" value="ECO:0007669"/>
    <property type="project" value="InterPro"/>
</dbReference>
<evidence type="ECO:0000313" key="13">
    <source>
        <dbReference type="Proteomes" id="UP000094892"/>
    </source>
</evidence>
<reference evidence="9 14" key="3">
    <citation type="submission" date="2020-12" db="EMBL/GenBank/DDBJ databases">
        <title>Whole genome sequencing of Lactobacillus plantarum PC518.</title>
        <authorList>
            <person name="Guo Q."/>
        </authorList>
    </citation>
    <scope>NUCLEOTIDE SEQUENCE [LARGE SCALE GENOMIC DNA]</scope>
    <source>
        <strain evidence="9 14">PC518</strain>
    </source>
</reference>
<dbReference type="OMA" id="IFQVEMA"/>
<dbReference type="EMBL" id="LUXM01000028">
    <property type="protein sequence ID" value="KZU94931.1"/>
    <property type="molecule type" value="Genomic_DNA"/>
</dbReference>
<evidence type="ECO:0000313" key="9">
    <source>
        <dbReference type="EMBL" id="QQM61235.1"/>
    </source>
</evidence>
<evidence type="ECO:0000259" key="4">
    <source>
        <dbReference type="PROSITE" id="PS50949"/>
    </source>
</evidence>
<dbReference type="PROSITE" id="PS50949">
    <property type="entry name" value="HTH_GNTR"/>
    <property type="match status" value="1"/>
</dbReference>
<dbReference type="EMBL" id="MCOL01000001">
    <property type="protein sequence ID" value="ODO60374.1"/>
    <property type="molecule type" value="Genomic_DNA"/>
</dbReference>
<evidence type="ECO:0000256" key="2">
    <source>
        <dbReference type="ARBA" id="ARBA00023125"/>
    </source>
</evidence>
<dbReference type="Gene3D" id="1.10.10.10">
    <property type="entry name" value="Winged helix-like DNA-binding domain superfamily/Winged helix DNA-binding domain"/>
    <property type="match status" value="1"/>
</dbReference>
<proteinExistence type="predicted"/>
<dbReference type="SUPFAM" id="SSF46785">
    <property type="entry name" value="Winged helix' DNA-binding domain"/>
    <property type="match status" value="1"/>
</dbReference>
<dbReference type="EMBL" id="CP066817">
    <property type="protein sequence ID" value="QQM61235.1"/>
    <property type="molecule type" value="Genomic_DNA"/>
</dbReference>
<reference evidence="8 13" key="2">
    <citation type="submission" date="2016-08" db="EMBL/GenBank/DDBJ databases">
        <title>Genome sequencing of Lactobacillus plantarum JSA22, isolated from fermented soybean paste.</title>
        <authorList>
            <person name="Choi H.S."/>
        </authorList>
    </citation>
    <scope>NUCLEOTIDE SEQUENCE [LARGE SCALE GENOMIC DNA]</scope>
    <source>
        <strain evidence="8 13">JSA22</strain>
    </source>
</reference>
<dbReference type="RefSeq" id="WP_003641900.1">
    <property type="nucleotide sequence ID" value="NZ_AP018405.1"/>
</dbReference>
<evidence type="ECO:0000313" key="12">
    <source>
        <dbReference type="Proteomes" id="UP000076989"/>
    </source>
</evidence>
<protein>
    <submittedName>
        <fullName evidence="9">GntR family transcriptional regulator</fullName>
    </submittedName>
    <submittedName>
        <fullName evidence="8">Putative HTH-type transcriptional regulator YhcF</fullName>
    </submittedName>
    <submittedName>
        <fullName evidence="5">Transcriptional regulator GntR family</fullName>
    </submittedName>
</protein>
<dbReference type="AlphaFoldDB" id="A0A0G9FDC7"/>
<dbReference type="EMBL" id="LUXO01000006">
    <property type="protein sequence ID" value="KZV06151.1"/>
    <property type="molecule type" value="Genomic_DNA"/>
</dbReference>
<keyword evidence="3" id="KW-0804">Transcription</keyword>
<dbReference type="PANTHER" id="PTHR38445:SF9">
    <property type="entry name" value="HTH-TYPE TRANSCRIPTIONAL REPRESSOR YTRA"/>
    <property type="match status" value="1"/>
</dbReference>
<evidence type="ECO:0000313" key="8">
    <source>
        <dbReference type="EMBL" id="ODO60374.1"/>
    </source>
</evidence>
<dbReference type="InterPro" id="IPR036390">
    <property type="entry name" value="WH_DNA-bd_sf"/>
</dbReference>
<dbReference type="InterPro" id="IPR000524">
    <property type="entry name" value="Tscrpt_reg_HTH_GntR"/>
</dbReference>
<gene>
    <name evidence="9" type="ORF">JH395_01390</name>
    <name evidence="6" type="ORF">Lp19_1720</name>
    <name evidence="8" type="ORF">LPJSA22_00307</name>
    <name evidence="7" type="ORF">NAB2_0221</name>
    <name evidence="5" type="ORF">Nizo2260_0386</name>
</gene>
<dbReference type="KEGG" id="lpb:SH83_01420"/>
<sequence length="117" mass="13272">MQIDHGSRQPYYAQIVTGIEQDIAHGVLQSGEQLPSVREMARQHLLNPNTVSKAYKRLETQQIIETVPGKGTYVKVVDSTLFRQELREQFTQIVRLAGQRGVSIAELHGWLDQMGEK</sequence>
<dbReference type="Proteomes" id="UP000595466">
    <property type="component" value="Chromosome"/>
</dbReference>
<dbReference type="PANTHER" id="PTHR38445">
    <property type="entry name" value="HTH-TYPE TRANSCRIPTIONAL REPRESSOR YTRA"/>
    <property type="match status" value="1"/>
</dbReference>
<feature type="domain" description="HTH gntR-type" evidence="4">
    <location>
        <begin position="9"/>
        <end position="77"/>
    </location>
</feature>
<keyword evidence="1" id="KW-0805">Transcription regulation</keyword>
<accession>A0A0G9FDC7</accession>
<dbReference type="GeneID" id="77216977"/>
<keyword evidence="2" id="KW-0238">DNA-binding</keyword>
<dbReference type="PATRIC" id="fig|1590.142.peg.305"/>
<evidence type="ECO:0000313" key="6">
    <source>
        <dbReference type="EMBL" id="KZU94931.1"/>
    </source>
</evidence>
<dbReference type="Proteomes" id="UP000094892">
    <property type="component" value="Unassembled WGS sequence"/>
</dbReference>
<dbReference type="Pfam" id="PF00392">
    <property type="entry name" value="GntR"/>
    <property type="match status" value="1"/>
</dbReference>
<dbReference type="InterPro" id="IPR036388">
    <property type="entry name" value="WH-like_DNA-bd_sf"/>
</dbReference>
<evidence type="ECO:0000313" key="7">
    <source>
        <dbReference type="EMBL" id="KZV06151.1"/>
    </source>
</evidence>
<dbReference type="Proteomes" id="UP000076882">
    <property type="component" value="Unassembled WGS sequence"/>
</dbReference>
<evidence type="ECO:0000256" key="3">
    <source>
        <dbReference type="ARBA" id="ARBA00023163"/>
    </source>
</evidence>
<organism evidence="8 13">
    <name type="scientific">Lactiplantibacillus plantarum</name>
    <name type="common">Lactobacillus plantarum</name>
    <dbReference type="NCBI Taxonomy" id="1590"/>
    <lineage>
        <taxon>Bacteria</taxon>
        <taxon>Bacillati</taxon>
        <taxon>Bacillota</taxon>
        <taxon>Bacilli</taxon>
        <taxon>Lactobacillales</taxon>
        <taxon>Lactobacillaceae</taxon>
        <taxon>Lactiplantibacillus</taxon>
    </lineage>
</organism>
<evidence type="ECO:0000313" key="14">
    <source>
        <dbReference type="Proteomes" id="UP000595466"/>
    </source>
</evidence>
<dbReference type="Proteomes" id="UP000076989">
    <property type="component" value="Unassembled WGS sequence"/>
</dbReference>
<evidence type="ECO:0000313" key="5">
    <source>
        <dbReference type="EMBL" id="KZU08733.1"/>
    </source>
</evidence>
<evidence type="ECO:0000313" key="10">
    <source>
        <dbReference type="Proteomes" id="UP000076872"/>
    </source>
</evidence>
<evidence type="ECO:0000313" key="11">
    <source>
        <dbReference type="Proteomes" id="UP000076882"/>
    </source>
</evidence>
<evidence type="ECO:0000256" key="1">
    <source>
        <dbReference type="ARBA" id="ARBA00023015"/>
    </source>
</evidence>
<dbReference type="SMART" id="SM00345">
    <property type="entry name" value="HTH_GNTR"/>
    <property type="match status" value="1"/>
</dbReference>
<dbReference type="GO" id="GO:0003677">
    <property type="term" value="F:DNA binding"/>
    <property type="evidence" value="ECO:0007669"/>
    <property type="project" value="UniProtKB-KW"/>
</dbReference>
<name>A0A0G9FDC7_LACPN</name>
<dbReference type="CDD" id="cd07377">
    <property type="entry name" value="WHTH_GntR"/>
    <property type="match status" value="1"/>
</dbReference>
<reference evidence="10 11" key="1">
    <citation type="submission" date="2016-03" db="EMBL/GenBank/DDBJ databases">
        <title>Comparative genomics of 54 Lactobacillus plantarum strains reveals genomic uncoupling from niche constraints.</title>
        <authorList>
            <person name="Martino M.E."/>
        </authorList>
    </citation>
    <scope>NUCLEOTIDE SEQUENCE [LARGE SCALE GENOMIC DNA]</scope>
    <source>
        <strain evidence="6 11">19.1</strain>
        <strain evidence="7 10">NAB2</strain>
        <strain evidence="5 12">Nizo2260</strain>
    </source>
</reference>